<dbReference type="InterPro" id="IPR029040">
    <property type="entry name" value="RPABC4/Spt4"/>
</dbReference>
<evidence type="ECO:0000256" key="3">
    <source>
        <dbReference type="ARBA" id="ARBA00023163"/>
    </source>
</evidence>
<gene>
    <name evidence="6" type="ORF">CBR_g44398</name>
</gene>
<dbReference type="GO" id="GO:0032044">
    <property type="term" value="C:DSIF complex"/>
    <property type="evidence" value="ECO:0007669"/>
    <property type="project" value="TreeGrafter"/>
</dbReference>
<dbReference type="GO" id="GO:0006355">
    <property type="term" value="P:regulation of DNA-templated transcription"/>
    <property type="evidence" value="ECO:0007669"/>
    <property type="project" value="InterPro"/>
</dbReference>
<comment type="subcellular location">
    <subcellularLocation>
        <location evidence="1">Nucleus</location>
    </subcellularLocation>
</comment>
<evidence type="ECO:0000313" key="6">
    <source>
        <dbReference type="EMBL" id="GBG86945.1"/>
    </source>
</evidence>
<dbReference type="OrthoDB" id="248751at2759"/>
<keyword evidence="3" id="KW-0804">Transcription</keyword>
<dbReference type="PIRSF" id="PIRSF025023">
    <property type="entry name" value="Spt4"/>
    <property type="match status" value="1"/>
</dbReference>
<dbReference type="STRING" id="69332.A0A388LXF4"/>
<dbReference type="GO" id="GO:0140673">
    <property type="term" value="P:transcription elongation-coupled chromatin remodeling"/>
    <property type="evidence" value="ECO:0007669"/>
    <property type="project" value="InterPro"/>
</dbReference>
<accession>A0A388LXF4</accession>
<dbReference type="PANTHER" id="PTHR12882">
    <property type="entry name" value="SUPPRESSOR OF TY 4"/>
    <property type="match status" value="1"/>
</dbReference>
<dbReference type="CDD" id="cd07973">
    <property type="entry name" value="Spt4"/>
    <property type="match status" value="1"/>
</dbReference>
<reference evidence="6 7" key="1">
    <citation type="journal article" date="2018" name="Cell">
        <title>The Chara Genome: Secondary Complexity and Implications for Plant Terrestrialization.</title>
        <authorList>
            <person name="Nishiyama T."/>
            <person name="Sakayama H."/>
            <person name="Vries J.D."/>
            <person name="Buschmann H."/>
            <person name="Saint-Marcoux D."/>
            <person name="Ullrich K.K."/>
            <person name="Haas F.B."/>
            <person name="Vanderstraeten L."/>
            <person name="Becker D."/>
            <person name="Lang D."/>
            <person name="Vosolsobe S."/>
            <person name="Rombauts S."/>
            <person name="Wilhelmsson P.K.I."/>
            <person name="Janitza P."/>
            <person name="Kern R."/>
            <person name="Heyl A."/>
            <person name="Rumpler F."/>
            <person name="Villalobos L.I.A.C."/>
            <person name="Clay J.M."/>
            <person name="Skokan R."/>
            <person name="Toyoda A."/>
            <person name="Suzuki Y."/>
            <person name="Kagoshima H."/>
            <person name="Schijlen E."/>
            <person name="Tajeshwar N."/>
            <person name="Catarino B."/>
            <person name="Hetherington A.J."/>
            <person name="Saltykova A."/>
            <person name="Bonnot C."/>
            <person name="Breuninger H."/>
            <person name="Symeonidi A."/>
            <person name="Radhakrishnan G.V."/>
            <person name="Van Nieuwerburgh F."/>
            <person name="Deforce D."/>
            <person name="Chang C."/>
            <person name="Karol K.G."/>
            <person name="Hedrich R."/>
            <person name="Ulvskov P."/>
            <person name="Glockner G."/>
            <person name="Delwiche C.F."/>
            <person name="Petrasek J."/>
            <person name="Van de Peer Y."/>
            <person name="Friml J."/>
            <person name="Beilby M."/>
            <person name="Dolan L."/>
            <person name="Kohara Y."/>
            <person name="Sugano S."/>
            <person name="Fujiyama A."/>
            <person name="Delaux P.-M."/>
            <person name="Quint M."/>
            <person name="TheiBen G."/>
            <person name="Hagemann M."/>
            <person name="Harholt J."/>
            <person name="Dunand C."/>
            <person name="Zachgo S."/>
            <person name="Langdale J."/>
            <person name="Maumus F."/>
            <person name="Straeten D.V.D."/>
            <person name="Gould S.B."/>
            <person name="Rensing S.A."/>
        </authorList>
    </citation>
    <scope>NUCLEOTIDE SEQUENCE [LARGE SCALE GENOMIC DNA]</scope>
    <source>
        <strain evidence="6 7">S276</strain>
    </source>
</reference>
<keyword evidence="7" id="KW-1185">Reference proteome</keyword>
<dbReference type="InterPro" id="IPR038510">
    <property type="entry name" value="Spt4_sf"/>
</dbReference>
<dbReference type="Pfam" id="PF06093">
    <property type="entry name" value="Spt4"/>
    <property type="match status" value="1"/>
</dbReference>
<dbReference type="AlphaFoldDB" id="A0A388LXF4"/>
<dbReference type="GO" id="GO:0000993">
    <property type="term" value="F:RNA polymerase II complex binding"/>
    <property type="evidence" value="ECO:0007669"/>
    <property type="project" value="TreeGrafter"/>
</dbReference>
<organism evidence="6 7">
    <name type="scientific">Chara braunii</name>
    <name type="common">Braun's stonewort</name>
    <dbReference type="NCBI Taxonomy" id="69332"/>
    <lineage>
        <taxon>Eukaryota</taxon>
        <taxon>Viridiplantae</taxon>
        <taxon>Streptophyta</taxon>
        <taxon>Charophyceae</taxon>
        <taxon>Charales</taxon>
        <taxon>Characeae</taxon>
        <taxon>Chara</taxon>
    </lineage>
</organism>
<comment type="caution">
    <text evidence="6">The sequence shown here is derived from an EMBL/GenBank/DDBJ whole genome shotgun (WGS) entry which is preliminary data.</text>
</comment>
<dbReference type="OMA" id="RESGCDN"/>
<dbReference type="Gene3D" id="3.30.40.210">
    <property type="match status" value="1"/>
</dbReference>
<dbReference type="EMBL" id="BFEA01000587">
    <property type="protein sequence ID" value="GBG86945.1"/>
    <property type="molecule type" value="Genomic_DNA"/>
</dbReference>
<feature type="domain" description="Spt4/RpoE2 zinc finger" evidence="5">
    <location>
        <begin position="2"/>
        <end position="70"/>
    </location>
</feature>
<evidence type="ECO:0000256" key="4">
    <source>
        <dbReference type="ARBA" id="ARBA00023242"/>
    </source>
</evidence>
<protein>
    <recommendedName>
        <fullName evidence="5">Spt4/RpoE2 zinc finger domain-containing protein</fullName>
    </recommendedName>
</protein>
<dbReference type="Gramene" id="GBG86945">
    <property type="protein sequence ID" value="GBG86945"/>
    <property type="gene ID" value="CBR_g44398"/>
</dbReference>
<keyword evidence="4" id="KW-0539">Nucleus</keyword>
<dbReference type="PANTHER" id="PTHR12882:SF1">
    <property type="entry name" value="TRANSCRIPTION ELONGATION FACTOR SPT4"/>
    <property type="match status" value="1"/>
</dbReference>
<comment type="similarity">
    <text evidence="2">Belongs to the SPT4 family.</text>
</comment>
<evidence type="ECO:0000256" key="2">
    <source>
        <dbReference type="ARBA" id="ARBA00010464"/>
    </source>
</evidence>
<dbReference type="InterPro" id="IPR009287">
    <property type="entry name" value="Spt4"/>
</dbReference>
<dbReference type="GO" id="GO:0008270">
    <property type="term" value="F:zinc ion binding"/>
    <property type="evidence" value="ECO:0007669"/>
    <property type="project" value="InterPro"/>
</dbReference>
<dbReference type="Proteomes" id="UP000265515">
    <property type="component" value="Unassembled WGS sequence"/>
</dbReference>
<evidence type="ECO:0000256" key="1">
    <source>
        <dbReference type="ARBA" id="ARBA00004123"/>
    </source>
</evidence>
<evidence type="ECO:0000259" key="5">
    <source>
        <dbReference type="SMART" id="SM01389"/>
    </source>
</evidence>
<dbReference type="SMART" id="SM01389">
    <property type="entry name" value="Spt4"/>
    <property type="match status" value="1"/>
</dbReference>
<dbReference type="InterPro" id="IPR022800">
    <property type="entry name" value="Spt4/RpoE2_Znf"/>
</dbReference>
<evidence type="ECO:0000313" key="7">
    <source>
        <dbReference type="Proteomes" id="UP000265515"/>
    </source>
</evidence>
<sequence>MLLKTYEQFSRNGCENCTFFKMEEEKDKVLECTTTNFSGVISSMDPSGSWAARWLRIGRMVPGCYALSVTGDLSEEMQSLCEQHGVRYVPRNR</sequence>
<name>A0A388LXF4_CHABU</name>
<proteinExistence type="inferred from homology"/>
<dbReference type="SUPFAM" id="SSF63393">
    <property type="entry name" value="RNA polymerase subunits"/>
    <property type="match status" value="1"/>
</dbReference>